<comment type="catalytic activity">
    <reaction evidence="7">
        <text>AMP + ATP = 2 ADP</text>
        <dbReference type="Rhea" id="RHEA:12973"/>
        <dbReference type="ChEBI" id="CHEBI:30616"/>
        <dbReference type="ChEBI" id="CHEBI:456215"/>
        <dbReference type="ChEBI" id="CHEBI:456216"/>
        <dbReference type="EC" id="2.7.4.3"/>
    </reaction>
</comment>
<comment type="function">
    <text evidence="7">Broad-specificity nucleoside monophosphate (NMP) kinase that catalyzes the reversible transfer of the terminal phosphate group between nucleoside triphosphates and monophosphates. Has also ATPase activity. Involved in the late maturation steps of the 30S ribosomal particles, specifically 16S rRNA maturation. While NMP activity is not required for ribosome maturation, ATPase activity is. Associates transiently with small ribosomal subunit protein uS11. ATP hydrolysis breaks the interaction with uS11. May temporarily remove uS11 from the ribosome to enable a conformational change of the ribosomal RNA that is needed for the final maturation step of the small ribosomal subunit.</text>
</comment>
<evidence type="ECO:0000256" key="2">
    <source>
        <dbReference type="ARBA" id="ARBA00022552"/>
    </source>
</evidence>
<dbReference type="EMBL" id="HQ188280">
    <property type="protein sequence ID" value="ADQ42398.1"/>
    <property type="molecule type" value="Genomic_DNA"/>
</dbReference>
<dbReference type="EC" id="2.7.4.3" evidence="7"/>
<dbReference type="GO" id="GO:0042274">
    <property type="term" value="P:ribosomal small subunit biogenesis"/>
    <property type="evidence" value="ECO:0007669"/>
    <property type="project" value="UniProtKB-UniRule"/>
</dbReference>
<dbReference type="GO" id="GO:0004017">
    <property type="term" value="F:AMP kinase activity"/>
    <property type="evidence" value="ECO:0007669"/>
    <property type="project" value="UniProtKB-UniRule"/>
</dbReference>
<reference evidence="8" key="1">
    <citation type="submission" date="2010-08" db="EMBL/GenBank/DDBJ databases">
        <title>Quorum sensing in methanogenic archaeon.</title>
        <authorList>
            <person name="Zhang G."/>
            <person name="Zhang F."/>
            <person name="Guo X."/>
            <person name="Ding G."/>
            <person name="Zhu J."/>
            <person name="Zhou L."/>
            <person name="Cai S."/>
            <person name="Liu X."/>
            <person name="Luo Y."/>
            <person name="Shi W."/>
            <person name="Dong X."/>
        </authorList>
    </citation>
    <scope>NUCLEOTIDE SEQUENCE</scope>
    <source>
        <strain evidence="8">6Ac</strain>
    </source>
</reference>
<evidence type="ECO:0000256" key="6">
    <source>
        <dbReference type="ARBA" id="ARBA00022840"/>
    </source>
</evidence>
<dbReference type="PANTHER" id="PTHR12595">
    <property type="entry name" value="POS9-ACTIVATING FACTOR FAP7-RELATED"/>
    <property type="match status" value="1"/>
</dbReference>
<organism evidence="8">
    <name type="scientific">Methanothrix harundinacea</name>
    <dbReference type="NCBI Taxonomy" id="301375"/>
    <lineage>
        <taxon>Archaea</taxon>
        <taxon>Methanobacteriati</taxon>
        <taxon>Methanobacteriota</taxon>
        <taxon>Stenosarchaea group</taxon>
        <taxon>Methanomicrobia</taxon>
        <taxon>Methanotrichales</taxon>
        <taxon>Methanotrichaceae</taxon>
        <taxon>Methanothrix</taxon>
    </lineage>
</organism>
<evidence type="ECO:0000256" key="4">
    <source>
        <dbReference type="ARBA" id="ARBA00022741"/>
    </source>
</evidence>
<evidence type="ECO:0000256" key="1">
    <source>
        <dbReference type="ARBA" id="ARBA00022517"/>
    </source>
</evidence>
<evidence type="ECO:0000256" key="7">
    <source>
        <dbReference type="HAMAP-Rule" id="MF_00039"/>
    </source>
</evidence>
<dbReference type="GO" id="GO:0005524">
    <property type="term" value="F:ATP binding"/>
    <property type="evidence" value="ECO:0007669"/>
    <property type="project" value="UniProtKB-UniRule"/>
</dbReference>
<comment type="similarity">
    <text evidence="7">Belongs to the adenylate kinase family. AK6 subfamily.</text>
</comment>
<dbReference type="InterPro" id="IPR020618">
    <property type="entry name" value="Adenyl_kinase_AK6"/>
</dbReference>
<feature type="binding site" evidence="7">
    <location>
        <position position="15"/>
    </location>
    <ligand>
        <name>ATP</name>
        <dbReference type="ChEBI" id="CHEBI:30616"/>
    </ligand>
</feature>
<feature type="binding site" evidence="7">
    <location>
        <position position="10"/>
    </location>
    <ligand>
        <name>ATP</name>
        <dbReference type="ChEBI" id="CHEBI:30616"/>
    </ligand>
</feature>
<keyword evidence="6 7" id="KW-0067">ATP-binding</keyword>
<keyword evidence="1 7" id="KW-0690">Ribosome biogenesis</keyword>
<protein>
    <recommendedName>
        <fullName evidence="7">Putative adenylate kinase</fullName>
        <shortName evidence="7">AK</shortName>
        <ecNumber evidence="7">2.7.4.3</ecNumber>
    </recommendedName>
    <alternativeName>
        <fullName evidence="7">ATP-AMP transphosphorylase</fullName>
    </alternativeName>
</protein>
<feature type="binding site" evidence="7">
    <location>
        <position position="13"/>
    </location>
    <ligand>
        <name>ATP</name>
        <dbReference type="ChEBI" id="CHEBI:30616"/>
    </ligand>
</feature>
<dbReference type="AlphaFoldDB" id="E5KK08"/>
<dbReference type="PANTHER" id="PTHR12595:SF0">
    <property type="entry name" value="ADENYLATE KINASE ISOENZYME 6"/>
    <property type="match status" value="1"/>
</dbReference>
<sequence>MRAALTGTPGTGKTTVAALLPFRVIEINALVREEGLSVGIDEGRGCLIADVEALEARIEELAPEGAEEIVVLEGHFSHRFAPEAIVLRTRPAVLRERLARRGYPERKIRENLEAEALDVVLVEAVEGCHRVSEIDATRLSPEEVADLVGRLLRREISLPPGGIDWTGEVEFDPR</sequence>
<evidence type="ECO:0000313" key="8">
    <source>
        <dbReference type="EMBL" id="ADQ42398.1"/>
    </source>
</evidence>
<comment type="subunit">
    <text evidence="7">Interacts with uS11. Not a structural component of 40S pre-ribosomes, but transiently interacts with them by binding to uS11.</text>
</comment>
<dbReference type="SUPFAM" id="SSF52540">
    <property type="entry name" value="P-loop containing nucleoside triphosphate hydrolases"/>
    <property type="match status" value="1"/>
</dbReference>
<accession>E5KK08</accession>
<comment type="caution">
    <text evidence="7">Lacks conserved residue(s) required for the propagation of feature annotation.</text>
</comment>
<dbReference type="HAMAP" id="MF_00039">
    <property type="entry name" value="Adenylate_kinase_AK6"/>
    <property type="match status" value="1"/>
</dbReference>
<dbReference type="OMA" id="AHYLPCD"/>
<feature type="binding site" evidence="7">
    <location>
        <position position="101"/>
    </location>
    <ligand>
        <name>ATP</name>
        <dbReference type="ChEBI" id="CHEBI:30616"/>
    </ligand>
</feature>
<dbReference type="Pfam" id="PF13238">
    <property type="entry name" value="AAA_18"/>
    <property type="match status" value="1"/>
</dbReference>
<keyword evidence="4 7" id="KW-0547">Nucleotide-binding</keyword>
<proteinExistence type="inferred from homology"/>
<dbReference type="Gene3D" id="3.40.50.300">
    <property type="entry name" value="P-loop containing nucleotide triphosphate hydrolases"/>
    <property type="match status" value="1"/>
</dbReference>
<dbReference type="GO" id="GO:0016887">
    <property type="term" value="F:ATP hydrolysis activity"/>
    <property type="evidence" value="ECO:0007669"/>
    <property type="project" value="InterPro"/>
</dbReference>
<evidence type="ECO:0000256" key="5">
    <source>
        <dbReference type="ARBA" id="ARBA00022777"/>
    </source>
</evidence>
<keyword evidence="3 7" id="KW-0808">Transferase</keyword>
<dbReference type="GO" id="GO:0006364">
    <property type="term" value="P:rRNA processing"/>
    <property type="evidence" value="ECO:0007669"/>
    <property type="project" value="UniProtKB-KW"/>
</dbReference>
<feature type="region of interest" description="LID" evidence="7">
    <location>
        <begin position="100"/>
        <end position="110"/>
    </location>
</feature>
<comment type="catalytic activity">
    <reaction evidence="7">
        <text>ATP + H2O = ADP + phosphate + H(+)</text>
        <dbReference type="Rhea" id="RHEA:13065"/>
        <dbReference type="ChEBI" id="CHEBI:15377"/>
        <dbReference type="ChEBI" id="CHEBI:15378"/>
        <dbReference type="ChEBI" id="CHEBI:30616"/>
        <dbReference type="ChEBI" id="CHEBI:43474"/>
        <dbReference type="ChEBI" id="CHEBI:456216"/>
    </reaction>
</comment>
<evidence type="ECO:0000256" key="3">
    <source>
        <dbReference type="ARBA" id="ARBA00022679"/>
    </source>
</evidence>
<dbReference type="RefSeq" id="WP_014585749.1">
    <property type="nucleotide sequence ID" value="NC_017527.1"/>
</dbReference>
<name>E5KK08_9EURY</name>
<feature type="binding site" evidence="7">
    <location>
        <position position="12"/>
    </location>
    <ligand>
        <name>ATP</name>
        <dbReference type="ChEBI" id="CHEBI:30616"/>
    </ligand>
</feature>
<dbReference type="GeneID" id="12509339"/>
<feature type="binding site" evidence="7">
    <location>
        <position position="14"/>
    </location>
    <ligand>
        <name>ATP</name>
        <dbReference type="ChEBI" id="CHEBI:30616"/>
    </ligand>
</feature>
<keyword evidence="2 7" id="KW-0698">rRNA processing</keyword>
<dbReference type="InterPro" id="IPR027417">
    <property type="entry name" value="P-loop_NTPase"/>
</dbReference>
<keyword evidence="5 7" id="KW-0418">Kinase</keyword>